<evidence type="ECO:0000313" key="4">
    <source>
        <dbReference type="EMBL" id="GAH03473.1"/>
    </source>
</evidence>
<dbReference type="InterPro" id="IPR029063">
    <property type="entry name" value="SAM-dependent_MTases_sf"/>
</dbReference>
<dbReference type="PROSITE" id="PS00094">
    <property type="entry name" value="C5_MTASE_1"/>
    <property type="match status" value="1"/>
</dbReference>
<keyword evidence="2" id="KW-0808">Transferase</keyword>
<evidence type="ECO:0000256" key="2">
    <source>
        <dbReference type="ARBA" id="ARBA00022679"/>
    </source>
</evidence>
<dbReference type="Pfam" id="PF00145">
    <property type="entry name" value="DNA_methylase"/>
    <property type="match status" value="1"/>
</dbReference>
<dbReference type="EMBL" id="BART01023030">
    <property type="protein sequence ID" value="GAH03473.1"/>
    <property type="molecule type" value="Genomic_DNA"/>
</dbReference>
<feature type="non-terminal residue" evidence="4">
    <location>
        <position position="112"/>
    </location>
</feature>
<dbReference type="PANTHER" id="PTHR46098">
    <property type="entry name" value="TRNA (CYTOSINE(38)-C(5))-METHYLTRANSFERASE"/>
    <property type="match status" value="1"/>
</dbReference>
<proteinExistence type="predicted"/>
<keyword evidence="1" id="KW-0489">Methyltransferase</keyword>
<dbReference type="PROSITE" id="PS51679">
    <property type="entry name" value="SAM_MT_C5"/>
    <property type="match status" value="1"/>
</dbReference>
<dbReference type="PANTHER" id="PTHR46098:SF1">
    <property type="entry name" value="TRNA (CYTOSINE(38)-C(5))-METHYLTRANSFERASE"/>
    <property type="match status" value="1"/>
</dbReference>
<accession>X1E4B1</accession>
<sequence length="112" mass="12477">MLRFIDLFAGIGGTRIAFEKAGCKCVFSSEWDKFAQITYEKNFGDKPAGDIRKIHSSEIPDHDVLVAGFPCQPFSISGVSKKNALGRPHGFDDPTQGTLFFEIKRILKDKKP</sequence>
<gene>
    <name evidence="4" type="ORF">S01H4_42018</name>
</gene>
<protein>
    <recommendedName>
        <fullName evidence="5">DNA (cytosine-5-)-methyltransferase</fullName>
    </recommendedName>
</protein>
<organism evidence="4">
    <name type="scientific">marine sediment metagenome</name>
    <dbReference type="NCBI Taxonomy" id="412755"/>
    <lineage>
        <taxon>unclassified sequences</taxon>
        <taxon>metagenomes</taxon>
        <taxon>ecological metagenomes</taxon>
    </lineage>
</organism>
<name>X1E4B1_9ZZZZ</name>
<evidence type="ECO:0000256" key="3">
    <source>
        <dbReference type="ARBA" id="ARBA00022691"/>
    </source>
</evidence>
<evidence type="ECO:0008006" key="5">
    <source>
        <dbReference type="Google" id="ProtNLM"/>
    </source>
</evidence>
<keyword evidence="3" id="KW-0949">S-adenosyl-L-methionine</keyword>
<comment type="caution">
    <text evidence="4">The sequence shown here is derived from an EMBL/GenBank/DDBJ whole genome shotgun (WGS) entry which is preliminary data.</text>
</comment>
<dbReference type="InterPro" id="IPR018117">
    <property type="entry name" value="C5_DNA_meth_AS"/>
</dbReference>
<dbReference type="InterPro" id="IPR001525">
    <property type="entry name" value="C5_MeTfrase"/>
</dbReference>
<dbReference type="NCBIfam" id="TIGR00675">
    <property type="entry name" value="dcm"/>
    <property type="match status" value="1"/>
</dbReference>
<dbReference type="AlphaFoldDB" id="X1E4B1"/>
<reference evidence="4" key="1">
    <citation type="journal article" date="2014" name="Front. Microbiol.">
        <title>High frequency of phylogenetically diverse reductive dehalogenase-homologous genes in deep subseafloor sedimentary metagenomes.</title>
        <authorList>
            <person name="Kawai M."/>
            <person name="Futagami T."/>
            <person name="Toyoda A."/>
            <person name="Takaki Y."/>
            <person name="Nishi S."/>
            <person name="Hori S."/>
            <person name="Arai W."/>
            <person name="Tsubouchi T."/>
            <person name="Morono Y."/>
            <person name="Uchiyama I."/>
            <person name="Ito T."/>
            <person name="Fujiyama A."/>
            <person name="Inagaki F."/>
            <person name="Takami H."/>
        </authorList>
    </citation>
    <scope>NUCLEOTIDE SEQUENCE</scope>
    <source>
        <strain evidence="4">Expedition CK06-06</strain>
    </source>
</reference>
<dbReference type="GO" id="GO:0008168">
    <property type="term" value="F:methyltransferase activity"/>
    <property type="evidence" value="ECO:0007669"/>
    <property type="project" value="UniProtKB-KW"/>
</dbReference>
<dbReference type="Gene3D" id="3.40.50.150">
    <property type="entry name" value="Vaccinia Virus protein VP39"/>
    <property type="match status" value="1"/>
</dbReference>
<dbReference type="GO" id="GO:0032259">
    <property type="term" value="P:methylation"/>
    <property type="evidence" value="ECO:0007669"/>
    <property type="project" value="UniProtKB-KW"/>
</dbReference>
<dbReference type="SUPFAM" id="SSF53335">
    <property type="entry name" value="S-adenosyl-L-methionine-dependent methyltransferases"/>
    <property type="match status" value="1"/>
</dbReference>
<evidence type="ECO:0000256" key="1">
    <source>
        <dbReference type="ARBA" id="ARBA00022603"/>
    </source>
</evidence>
<dbReference type="InterPro" id="IPR050750">
    <property type="entry name" value="C5-MTase"/>
</dbReference>